<name>F4QIK7_9CAUL</name>
<evidence type="ECO:0000256" key="1">
    <source>
        <dbReference type="SAM" id="SignalP"/>
    </source>
</evidence>
<dbReference type="HOGENOM" id="CLU_1056221_0_0_5"/>
<dbReference type="AlphaFoldDB" id="F4QIK7"/>
<keyword evidence="3" id="KW-1185">Reference proteome</keyword>
<proteinExistence type="predicted"/>
<dbReference type="eggNOG" id="ENOG502Z8WI">
    <property type="taxonomic scope" value="Bacteria"/>
</dbReference>
<dbReference type="EMBL" id="GL883077">
    <property type="protein sequence ID" value="EGF92996.1"/>
    <property type="molecule type" value="Genomic_DNA"/>
</dbReference>
<organism evidence="2 3">
    <name type="scientific">Asticcacaulis biprosthecium C19</name>
    <dbReference type="NCBI Taxonomy" id="715226"/>
    <lineage>
        <taxon>Bacteria</taxon>
        <taxon>Pseudomonadati</taxon>
        <taxon>Pseudomonadota</taxon>
        <taxon>Alphaproteobacteria</taxon>
        <taxon>Caulobacterales</taxon>
        <taxon>Caulobacteraceae</taxon>
        <taxon>Asticcacaulis</taxon>
    </lineage>
</organism>
<keyword evidence="1" id="KW-0732">Signal</keyword>
<gene>
    <name evidence="2" type="ORF">ABI_14350</name>
</gene>
<dbReference type="RefSeq" id="WP_006272181.1">
    <property type="nucleotide sequence ID" value="NZ_GL883077.1"/>
</dbReference>
<dbReference type="Pfam" id="PF11769">
    <property type="entry name" value="DUF3313"/>
    <property type="match status" value="1"/>
</dbReference>
<sequence length="263" mass="27633">MNLYLCAVMAGVTTLLLGGCASAPLTTASTLSSADQLTPGKTGRTTTREYRDGPALAQVKRVYLHPTELVTGDAARYTLKDDERELVLAEVEAQLCFELAERFELVREPGQSDAEVTSAVTWFEPTGTAGSGAAAAVNFFIPGPLGVRLPGTLGGLGGEAEMTAGKRQIAAIVWARQAQAVGTDSPSLSRLGDALQFAEPFADDVARVMSPDTLPQPRTYTAANDPCAAYGDRIQAAGFIFDKVTGVYVPSGRRKVTTEGSGN</sequence>
<evidence type="ECO:0008006" key="4">
    <source>
        <dbReference type="Google" id="ProtNLM"/>
    </source>
</evidence>
<dbReference type="STRING" id="715226.ABI_14350"/>
<dbReference type="Proteomes" id="UP000006512">
    <property type="component" value="Unassembled WGS sequence"/>
</dbReference>
<feature type="chain" id="PRO_5003314145" description="Lipoprotein" evidence="1">
    <location>
        <begin position="24"/>
        <end position="263"/>
    </location>
</feature>
<protein>
    <recommendedName>
        <fullName evidence="4">Lipoprotein</fullName>
    </recommendedName>
</protein>
<accession>F4QIK7</accession>
<dbReference type="InterPro" id="IPR021747">
    <property type="entry name" value="DUF3313"/>
</dbReference>
<evidence type="ECO:0000313" key="2">
    <source>
        <dbReference type="EMBL" id="EGF92996.1"/>
    </source>
</evidence>
<reference evidence="3" key="1">
    <citation type="submission" date="2011-03" db="EMBL/GenBank/DDBJ databases">
        <title>Draft genome sequence of Brevundimonas diminuta.</title>
        <authorList>
            <person name="Brown P.J.B."/>
            <person name="Buechlein A."/>
            <person name="Hemmerich C."/>
            <person name="Brun Y.V."/>
        </authorList>
    </citation>
    <scope>NUCLEOTIDE SEQUENCE [LARGE SCALE GENOMIC DNA]</scope>
    <source>
        <strain evidence="3">C19</strain>
    </source>
</reference>
<feature type="signal peptide" evidence="1">
    <location>
        <begin position="1"/>
        <end position="23"/>
    </location>
</feature>
<evidence type="ECO:0000313" key="3">
    <source>
        <dbReference type="Proteomes" id="UP000006512"/>
    </source>
</evidence>